<evidence type="ECO:0000313" key="3">
    <source>
        <dbReference type="Proteomes" id="UP000316343"/>
    </source>
</evidence>
<dbReference type="EMBL" id="VHJK01000001">
    <property type="protein sequence ID" value="TRD11206.1"/>
    <property type="molecule type" value="Genomic_DNA"/>
</dbReference>
<keyword evidence="3" id="KW-1185">Reference proteome</keyword>
<dbReference type="RefSeq" id="WP_142787471.1">
    <property type="nucleotide sequence ID" value="NZ_VHJK01000001.1"/>
</dbReference>
<protein>
    <recommendedName>
        <fullName evidence="4">GlsB/YeaQ/YmgE family stress response membrane protein</fullName>
    </recommendedName>
</protein>
<reference evidence="2 3" key="1">
    <citation type="submission" date="2019-06" db="EMBL/GenBank/DDBJ databases">
        <title>Erythrobacter insulae sp. nov., isolated from a tidal flat.</title>
        <authorList>
            <person name="Yoon J.-H."/>
        </authorList>
    </citation>
    <scope>NUCLEOTIDE SEQUENCE [LARGE SCALE GENOMIC DNA]</scope>
    <source>
        <strain evidence="2 3">JBTF-M21</strain>
    </source>
</reference>
<dbReference type="Proteomes" id="UP000316343">
    <property type="component" value="Unassembled WGS sequence"/>
</dbReference>
<organism evidence="2 3">
    <name type="scientific">Erythrobacter insulae</name>
    <dbReference type="NCBI Taxonomy" id="2584124"/>
    <lineage>
        <taxon>Bacteria</taxon>
        <taxon>Pseudomonadati</taxon>
        <taxon>Pseudomonadota</taxon>
        <taxon>Alphaproteobacteria</taxon>
        <taxon>Sphingomonadales</taxon>
        <taxon>Erythrobacteraceae</taxon>
        <taxon>Erythrobacter/Porphyrobacter group</taxon>
        <taxon>Erythrobacter</taxon>
    </lineage>
</organism>
<dbReference type="AlphaFoldDB" id="A0A547PAM9"/>
<feature type="transmembrane region" description="Helical" evidence="1">
    <location>
        <begin position="28"/>
        <end position="46"/>
    </location>
</feature>
<comment type="caution">
    <text evidence="2">The sequence shown here is derived from an EMBL/GenBank/DDBJ whole genome shotgun (WGS) entry which is preliminary data.</text>
</comment>
<evidence type="ECO:0000313" key="2">
    <source>
        <dbReference type="EMBL" id="TRD11206.1"/>
    </source>
</evidence>
<name>A0A547PAM9_9SPHN</name>
<keyword evidence="1" id="KW-0472">Membrane</keyword>
<proteinExistence type="predicted"/>
<sequence length="85" mass="8662">MALLVLIVLGATLGWLASIIARHETPRVILRQIGAGLVGTLATGLFANDWTIVGGLSLIALGVGFAGGVVILIAFHFIVGDAVEA</sequence>
<feature type="transmembrane region" description="Helical" evidence="1">
    <location>
        <begin position="58"/>
        <end position="79"/>
    </location>
</feature>
<accession>A0A547PAM9</accession>
<gene>
    <name evidence="2" type="ORF">FGU71_04625</name>
</gene>
<keyword evidence="1" id="KW-0812">Transmembrane</keyword>
<evidence type="ECO:0000256" key="1">
    <source>
        <dbReference type="SAM" id="Phobius"/>
    </source>
</evidence>
<evidence type="ECO:0008006" key="4">
    <source>
        <dbReference type="Google" id="ProtNLM"/>
    </source>
</evidence>
<dbReference type="OrthoDB" id="7411036at2"/>
<keyword evidence="1" id="KW-1133">Transmembrane helix</keyword>